<feature type="region of interest" description="Disordered" evidence="5">
    <location>
        <begin position="1"/>
        <end position="87"/>
    </location>
</feature>
<dbReference type="Proteomes" id="UP001177003">
    <property type="component" value="Chromosome 9"/>
</dbReference>
<feature type="domain" description="RRM" evidence="6">
    <location>
        <begin position="110"/>
        <end position="191"/>
    </location>
</feature>
<evidence type="ECO:0000313" key="7">
    <source>
        <dbReference type="EMBL" id="CAI9302032.1"/>
    </source>
</evidence>
<dbReference type="InterPro" id="IPR002885">
    <property type="entry name" value="PPR_rpt"/>
</dbReference>
<sequence length="338" mass="38739">MTLKIPPPPPPPRPSAAPTNNKPPFKPITTKPHPPKPKTHITNPLQTLKRNPIKKLWLTSKLSPPPPPPPPPPPAPPQPPPESSAYKTDLDEIENNSDLRPTQIEYIDKRKIFVGNLPWWIKKNELEELFRQFGPIKKVISIKRYNDTERNMGFGFVIYGGTTTENSAMKAVEFDGMEFHGRVLTVNLDDGRRLKEKSADRARWIEGDDTVDYKSKWEEERHVSRKDLKNMLGTQPKNWQAIVKAFERIKKPSRTEYGLMINYYAKKGDMHRAREMFESMRGRGIEPNSHVFTTLIHAYAVGGFARVDINAADKWFKEAKDKLTTLNAVIYGNIIYAH</sequence>
<dbReference type="GO" id="GO:0003729">
    <property type="term" value="F:mRNA binding"/>
    <property type="evidence" value="ECO:0007669"/>
    <property type="project" value="TreeGrafter"/>
</dbReference>
<dbReference type="InterPro" id="IPR035979">
    <property type="entry name" value="RBD_domain_sf"/>
</dbReference>
<reference evidence="7" key="1">
    <citation type="submission" date="2023-04" db="EMBL/GenBank/DDBJ databases">
        <authorList>
            <person name="Vijverberg K."/>
            <person name="Xiong W."/>
            <person name="Schranz E."/>
        </authorList>
    </citation>
    <scope>NUCLEOTIDE SEQUENCE</scope>
</reference>
<protein>
    <recommendedName>
        <fullName evidence="6">RRM domain-containing protein</fullName>
    </recommendedName>
</protein>
<dbReference type="SUPFAM" id="SSF54928">
    <property type="entry name" value="RNA-binding domain, RBD"/>
    <property type="match status" value="1"/>
</dbReference>
<dbReference type="PROSITE" id="PS50102">
    <property type="entry name" value="RRM"/>
    <property type="match status" value="1"/>
</dbReference>
<evidence type="ECO:0000256" key="5">
    <source>
        <dbReference type="SAM" id="MobiDB-lite"/>
    </source>
</evidence>
<dbReference type="InterPro" id="IPR050502">
    <property type="entry name" value="Euk_RNA-bind_prot"/>
</dbReference>
<evidence type="ECO:0000259" key="6">
    <source>
        <dbReference type="PROSITE" id="PS50102"/>
    </source>
</evidence>
<dbReference type="InterPro" id="IPR011990">
    <property type="entry name" value="TPR-like_helical_dom_sf"/>
</dbReference>
<name>A0AA36A2F6_LACSI</name>
<keyword evidence="8" id="KW-1185">Reference proteome</keyword>
<evidence type="ECO:0000313" key="8">
    <source>
        <dbReference type="Proteomes" id="UP001177003"/>
    </source>
</evidence>
<dbReference type="EMBL" id="OX465085">
    <property type="protein sequence ID" value="CAI9302032.1"/>
    <property type="molecule type" value="Genomic_DNA"/>
</dbReference>
<dbReference type="PROSITE" id="PS51375">
    <property type="entry name" value="PPR"/>
    <property type="match status" value="1"/>
</dbReference>
<evidence type="ECO:0000256" key="2">
    <source>
        <dbReference type="ARBA" id="ARBA00022884"/>
    </source>
</evidence>
<dbReference type="Pfam" id="PF00076">
    <property type="entry name" value="RRM_1"/>
    <property type="match status" value="1"/>
</dbReference>
<feature type="compositionally biased region" description="Pro residues" evidence="5">
    <location>
        <begin position="63"/>
        <end position="82"/>
    </location>
</feature>
<dbReference type="Pfam" id="PF13041">
    <property type="entry name" value="PPR_2"/>
    <property type="match status" value="1"/>
</dbReference>
<dbReference type="AlphaFoldDB" id="A0AA36A2F6"/>
<dbReference type="InterPro" id="IPR012677">
    <property type="entry name" value="Nucleotide-bd_a/b_plait_sf"/>
</dbReference>
<evidence type="ECO:0000256" key="4">
    <source>
        <dbReference type="PROSITE-ProRule" id="PRU00708"/>
    </source>
</evidence>
<dbReference type="CDD" id="cd00590">
    <property type="entry name" value="RRM_SF"/>
    <property type="match status" value="1"/>
</dbReference>
<dbReference type="NCBIfam" id="TIGR00756">
    <property type="entry name" value="PPR"/>
    <property type="match status" value="1"/>
</dbReference>
<feature type="repeat" description="PPR" evidence="4">
    <location>
        <begin position="253"/>
        <end position="287"/>
    </location>
</feature>
<feature type="compositionally biased region" description="Low complexity" evidence="5">
    <location>
        <begin position="16"/>
        <end position="31"/>
    </location>
</feature>
<dbReference type="Gene3D" id="3.30.70.330">
    <property type="match status" value="1"/>
</dbReference>
<dbReference type="SMART" id="SM00360">
    <property type="entry name" value="RRM"/>
    <property type="match status" value="1"/>
</dbReference>
<evidence type="ECO:0000256" key="1">
    <source>
        <dbReference type="ARBA" id="ARBA00022737"/>
    </source>
</evidence>
<gene>
    <name evidence="7" type="ORF">LSALG_LOCUS40544</name>
</gene>
<proteinExistence type="predicted"/>
<accession>A0AA36A2F6</accession>
<keyword evidence="1" id="KW-0677">Repeat</keyword>
<evidence type="ECO:0000256" key="3">
    <source>
        <dbReference type="PROSITE-ProRule" id="PRU00176"/>
    </source>
</evidence>
<dbReference type="PANTHER" id="PTHR48025:SF1">
    <property type="entry name" value="RRM DOMAIN-CONTAINING PROTEIN"/>
    <property type="match status" value="1"/>
</dbReference>
<dbReference type="PANTHER" id="PTHR48025">
    <property type="entry name" value="OS02G0815200 PROTEIN"/>
    <property type="match status" value="1"/>
</dbReference>
<feature type="compositionally biased region" description="Pro residues" evidence="5">
    <location>
        <begin position="1"/>
        <end position="15"/>
    </location>
</feature>
<keyword evidence="2 3" id="KW-0694">RNA-binding</keyword>
<dbReference type="Gene3D" id="1.25.40.10">
    <property type="entry name" value="Tetratricopeptide repeat domain"/>
    <property type="match status" value="1"/>
</dbReference>
<organism evidence="7 8">
    <name type="scientific">Lactuca saligna</name>
    <name type="common">Willowleaf lettuce</name>
    <dbReference type="NCBI Taxonomy" id="75948"/>
    <lineage>
        <taxon>Eukaryota</taxon>
        <taxon>Viridiplantae</taxon>
        <taxon>Streptophyta</taxon>
        <taxon>Embryophyta</taxon>
        <taxon>Tracheophyta</taxon>
        <taxon>Spermatophyta</taxon>
        <taxon>Magnoliopsida</taxon>
        <taxon>eudicotyledons</taxon>
        <taxon>Gunneridae</taxon>
        <taxon>Pentapetalae</taxon>
        <taxon>asterids</taxon>
        <taxon>campanulids</taxon>
        <taxon>Asterales</taxon>
        <taxon>Asteraceae</taxon>
        <taxon>Cichorioideae</taxon>
        <taxon>Cichorieae</taxon>
        <taxon>Lactucinae</taxon>
        <taxon>Lactuca</taxon>
    </lineage>
</organism>
<dbReference type="InterPro" id="IPR000504">
    <property type="entry name" value="RRM_dom"/>
</dbReference>